<organism evidence="1 2">
    <name type="scientific">Neisseria wadsworthii 9715</name>
    <dbReference type="NCBI Taxonomy" id="1030841"/>
    <lineage>
        <taxon>Bacteria</taxon>
        <taxon>Pseudomonadati</taxon>
        <taxon>Pseudomonadota</taxon>
        <taxon>Betaproteobacteria</taxon>
        <taxon>Neisseriales</taxon>
        <taxon>Neisseriaceae</taxon>
        <taxon>Neisseria</taxon>
    </lineage>
</organism>
<dbReference type="STRING" id="1030841.HMPREF9370_1188"/>
<dbReference type="Proteomes" id="UP000005336">
    <property type="component" value="Unassembled WGS sequence"/>
</dbReference>
<dbReference type="HOGENOM" id="CLU_3170718_0_0_4"/>
<protein>
    <submittedName>
        <fullName evidence="1">Uncharacterized protein</fullName>
    </submittedName>
</protein>
<sequence>MAKILLFSYNAARFYDKKTKSLFGLNFKRIRFGFVTIRDNFRYIASL</sequence>
<evidence type="ECO:0000313" key="2">
    <source>
        <dbReference type="Proteomes" id="UP000005336"/>
    </source>
</evidence>
<dbReference type="EMBL" id="AGAZ01000042">
    <property type="protein sequence ID" value="EGZ47148.1"/>
    <property type="molecule type" value="Genomic_DNA"/>
</dbReference>
<comment type="caution">
    <text evidence="1">The sequence shown here is derived from an EMBL/GenBank/DDBJ whole genome shotgun (WGS) entry which is preliminary data.</text>
</comment>
<name>G4CQ28_9NEIS</name>
<reference evidence="1 2" key="1">
    <citation type="submission" date="2011-06" db="EMBL/GenBank/DDBJ databases">
        <authorList>
            <person name="Muzny D."/>
            <person name="Qin X."/>
            <person name="Deng J."/>
            <person name="Jiang H."/>
            <person name="Liu Y."/>
            <person name="Qu J."/>
            <person name="Song X.-Z."/>
            <person name="Zhang L."/>
            <person name="Thornton R."/>
            <person name="Coyle M."/>
            <person name="Francisco L."/>
            <person name="Jackson L."/>
            <person name="Javaid M."/>
            <person name="Korchina V."/>
            <person name="Kovar C."/>
            <person name="Mata R."/>
            <person name="Mathew T."/>
            <person name="Ngo R."/>
            <person name="Nguyen L."/>
            <person name="Nguyen N."/>
            <person name="Okwuonu G."/>
            <person name="Ongeri F."/>
            <person name="Pham C."/>
            <person name="Simmons D."/>
            <person name="Wilczek-Boney K."/>
            <person name="Hale W."/>
            <person name="Jakkamsetti A."/>
            <person name="Pham P."/>
            <person name="Ruth R."/>
            <person name="San Lucas F."/>
            <person name="Warren J."/>
            <person name="Zhang J."/>
            <person name="Zhao Z."/>
            <person name="Zhou C."/>
            <person name="Zhu D."/>
            <person name="Lee S."/>
            <person name="Bess C."/>
            <person name="Blankenburg K."/>
            <person name="Forbes L."/>
            <person name="Fu Q."/>
            <person name="Gubbala S."/>
            <person name="Hirani K."/>
            <person name="Jayaseelan J.C."/>
            <person name="Lara F."/>
            <person name="Munidasa M."/>
            <person name="Palculict T."/>
            <person name="Patil S."/>
            <person name="Pu L.-L."/>
            <person name="Saada N."/>
            <person name="Tang L."/>
            <person name="Weissenberger G."/>
            <person name="Zhu Y."/>
            <person name="Hemphill L."/>
            <person name="Shang Y."/>
            <person name="Youmans B."/>
            <person name="Ayvaz T."/>
            <person name="Ross M."/>
            <person name="Santibanez J."/>
            <person name="Aqrawi P."/>
            <person name="Gross S."/>
            <person name="Joshi V."/>
            <person name="Fowler G."/>
            <person name="Nazareth L."/>
            <person name="Reid J."/>
            <person name="Worley K."/>
            <person name="Petrosino J."/>
            <person name="Highlander S."/>
            <person name="Gibbs R."/>
        </authorList>
    </citation>
    <scope>NUCLEOTIDE SEQUENCE [LARGE SCALE GENOMIC DNA]</scope>
    <source>
        <strain evidence="1 2">9715</strain>
    </source>
</reference>
<keyword evidence="2" id="KW-1185">Reference proteome</keyword>
<gene>
    <name evidence="1" type="ORF">HMPREF9370_1188</name>
</gene>
<accession>G4CQ28</accession>
<proteinExistence type="predicted"/>
<dbReference type="AlphaFoldDB" id="G4CQ28"/>
<evidence type="ECO:0000313" key="1">
    <source>
        <dbReference type="EMBL" id="EGZ47148.1"/>
    </source>
</evidence>